<dbReference type="Proteomes" id="UP000177954">
    <property type="component" value="Unassembled WGS sequence"/>
</dbReference>
<dbReference type="AlphaFoldDB" id="A0A1G2GZZ3"/>
<evidence type="ECO:0000313" key="1">
    <source>
        <dbReference type="EMBL" id="OGZ55709.1"/>
    </source>
</evidence>
<evidence type="ECO:0008006" key="3">
    <source>
        <dbReference type="Google" id="ProtNLM"/>
    </source>
</evidence>
<dbReference type="STRING" id="1802129.A3J04_04130"/>
<evidence type="ECO:0000313" key="2">
    <source>
        <dbReference type="Proteomes" id="UP000177954"/>
    </source>
</evidence>
<comment type="caution">
    <text evidence="1">The sequence shown here is derived from an EMBL/GenBank/DDBJ whole genome shotgun (WGS) entry which is preliminary data.</text>
</comment>
<dbReference type="Gene3D" id="3.40.50.300">
    <property type="entry name" value="P-loop containing nucleotide triphosphate hydrolases"/>
    <property type="match status" value="1"/>
</dbReference>
<name>A0A1G2GZZ3_9BACT</name>
<sequence>MNKIIGNGPLHHAYLIEGERRSVHLALNRFFENELKLKIRGNPDLLFAEYDTFTIDEARALKDWQSKRPAVGEQKFFVLALNNATHQAQNSLLKVLEEPTAGTHFFLIAPSADIFLPTVRSRLFIVKFTSENIGDGEKEAEKFLKSNVGERFAFAKSFADKITDGKKTKTDVIKFLDTIELALRNKNLADPAVFEQLLQSKIFLRSSGASVKMLLENLALHLPLTSSVEKNASE</sequence>
<dbReference type="Pfam" id="PF13177">
    <property type="entry name" value="DNA_pol3_delta2"/>
    <property type="match status" value="1"/>
</dbReference>
<organism evidence="1 2">
    <name type="scientific">Candidatus Ryanbacteria bacterium RIFCSPLOWO2_02_FULL_47_14</name>
    <dbReference type="NCBI Taxonomy" id="1802129"/>
    <lineage>
        <taxon>Bacteria</taxon>
        <taxon>Candidatus Ryaniibacteriota</taxon>
    </lineage>
</organism>
<dbReference type="InterPro" id="IPR027417">
    <property type="entry name" value="P-loop_NTPase"/>
</dbReference>
<dbReference type="EMBL" id="MHNZ01000029">
    <property type="protein sequence ID" value="OGZ55709.1"/>
    <property type="molecule type" value="Genomic_DNA"/>
</dbReference>
<dbReference type="SUPFAM" id="SSF52540">
    <property type="entry name" value="P-loop containing nucleoside triphosphate hydrolases"/>
    <property type="match status" value="1"/>
</dbReference>
<accession>A0A1G2GZZ3</accession>
<proteinExistence type="predicted"/>
<protein>
    <recommendedName>
        <fullName evidence="3">DNA polymerase III subunit delta</fullName>
    </recommendedName>
</protein>
<reference evidence="1 2" key="1">
    <citation type="journal article" date="2016" name="Nat. Commun.">
        <title>Thousands of microbial genomes shed light on interconnected biogeochemical processes in an aquifer system.</title>
        <authorList>
            <person name="Anantharaman K."/>
            <person name="Brown C.T."/>
            <person name="Hug L.A."/>
            <person name="Sharon I."/>
            <person name="Castelle C.J."/>
            <person name="Probst A.J."/>
            <person name="Thomas B.C."/>
            <person name="Singh A."/>
            <person name="Wilkins M.J."/>
            <person name="Karaoz U."/>
            <person name="Brodie E.L."/>
            <person name="Williams K.H."/>
            <person name="Hubbard S.S."/>
            <person name="Banfield J.F."/>
        </authorList>
    </citation>
    <scope>NUCLEOTIDE SEQUENCE [LARGE SCALE GENOMIC DNA]</scope>
</reference>
<gene>
    <name evidence="1" type="ORF">A3J04_04130</name>
</gene>